<gene>
    <name evidence="1" type="ORF">BpHYR1_053007</name>
</gene>
<organism evidence="1 2">
    <name type="scientific">Brachionus plicatilis</name>
    <name type="common">Marine rotifer</name>
    <name type="synonym">Brachionus muelleri</name>
    <dbReference type="NCBI Taxonomy" id="10195"/>
    <lineage>
        <taxon>Eukaryota</taxon>
        <taxon>Metazoa</taxon>
        <taxon>Spiralia</taxon>
        <taxon>Gnathifera</taxon>
        <taxon>Rotifera</taxon>
        <taxon>Eurotatoria</taxon>
        <taxon>Monogononta</taxon>
        <taxon>Pseudotrocha</taxon>
        <taxon>Ploima</taxon>
        <taxon>Brachionidae</taxon>
        <taxon>Brachionus</taxon>
    </lineage>
</organism>
<evidence type="ECO:0000313" key="1">
    <source>
        <dbReference type="EMBL" id="RNA32630.1"/>
    </source>
</evidence>
<protein>
    <submittedName>
        <fullName evidence="1">Uncharacterized protein</fullName>
    </submittedName>
</protein>
<proteinExistence type="predicted"/>
<name>A0A3M7SAN4_BRAPC</name>
<dbReference type="EMBL" id="REGN01001777">
    <property type="protein sequence ID" value="RNA32630.1"/>
    <property type="molecule type" value="Genomic_DNA"/>
</dbReference>
<evidence type="ECO:0000313" key="2">
    <source>
        <dbReference type="Proteomes" id="UP000276133"/>
    </source>
</evidence>
<dbReference type="Proteomes" id="UP000276133">
    <property type="component" value="Unassembled WGS sequence"/>
</dbReference>
<accession>A0A3M7SAN4</accession>
<keyword evidence="2" id="KW-1185">Reference proteome</keyword>
<comment type="caution">
    <text evidence="1">The sequence shown here is derived from an EMBL/GenBank/DDBJ whole genome shotgun (WGS) entry which is preliminary data.</text>
</comment>
<dbReference type="AlphaFoldDB" id="A0A3M7SAN4"/>
<sequence>MLCSVQQEVRKFKKEQTDNFSSINFMGLILRESIKQNHISMQTIQIVLNLDNINLFVRVNNHKMIEKNFAFNQSDSQARNYNKQKLYVHSFANSF</sequence>
<reference evidence="1 2" key="1">
    <citation type="journal article" date="2018" name="Sci. Rep.">
        <title>Genomic signatures of local adaptation to the degree of environmental predictability in rotifers.</title>
        <authorList>
            <person name="Franch-Gras L."/>
            <person name="Hahn C."/>
            <person name="Garcia-Roger E.M."/>
            <person name="Carmona M.J."/>
            <person name="Serra M."/>
            <person name="Gomez A."/>
        </authorList>
    </citation>
    <scope>NUCLEOTIDE SEQUENCE [LARGE SCALE GENOMIC DNA]</scope>
    <source>
        <strain evidence="1">HYR1</strain>
    </source>
</reference>